<evidence type="ECO:0000256" key="1">
    <source>
        <dbReference type="ARBA" id="ARBA00007345"/>
    </source>
</evidence>
<dbReference type="Pfam" id="PF00203">
    <property type="entry name" value="Ribosomal_S19"/>
    <property type="match status" value="1"/>
</dbReference>
<comment type="similarity">
    <text evidence="1 7">Belongs to the universal ribosomal protein uS19 family.</text>
</comment>
<dbReference type="InterPro" id="IPR023575">
    <property type="entry name" value="Ribosomal_uS19_SF"/>
</dbReference>
<dbReference type="PROSITE" id="PS00323">
    <property type="entry name" value="RIBOSOMAL_S19"/>
    <property type="match status" value="1"/>
</dbReference>
<dbReference type="HAMAP" id="MF_00531">
    <property type="entry name" value="Ribosomal_uS19"/>
    <property type="match status" value="1"/>
</dbReference>
<evidence type="ECO:0000256" key="7">
    <source>
        <dbReference type="RuleBase" id="RU003485"/>
    </source>
</evidence>
<proteinExistence type="inferred from homology"/>
<dbReference type="SUPFAM" id="SSF54570">
    <property type="entry name" value="Ribosomal protein S19"/>
    <property type="match status" value="1"/>
</dbReference>
<dbReference type="GO" id="GO:0019843">
    <property type="term" value="F:rRNA binding"/>
    <property type="evidence" value="ECO:0007669"/>
    <property type="project" value="UniProtKB-KW"/>
</dbReference>
<dbReference type="InterPro" id="IPR005732">
    <property type="entry name" value="Ribosomal_uS19_bac-type"/>
</dbReference>
<keyword evidence="4 7" id="KW-0689">Ribosomal protein</keyword>
<accession>A0A5P8DK12</accession>
<dbReference type="PIRSF" id="PIRSF002144">
    <property type="entry name" value="Ribosomal_S19"/>
    <property type="match status" value="1"/>
</dbReference>
<dbReference type="GO" id="GO:0003735">
    <property type="term" value="F:structural constituent of ribosome"/>
    <property type="evidence" value="ECO:0007669"/>
    <property type="project" value="InterPro"/>
</dbReference>
<name>A0A5P8DK12_9EUKA</name>
<dbReference type="AlphaFoldDB" id="A0A5P8DK12"/>
<dbReference type="InterPro" id="IPR002222">
    <property type="entry name" value="Ribosomal_uS19"/>
</dbReference>
<evidence type="ECO:0000256" key="5">
    <source>
        <dbReference type="ARBA" id="ARBA00023274"/>
    </source>
</evidence>
<dbReference type="EMBL" id="MN082145">
    <property type="protein sequence ID" value="QFP99102.1"/>
    <property type="molecule type" value="Genomic_DNA"/>
</dbReference>
<evidence type="ECO:0000256" key="2">
    <source>
        <dbReference type="ARBA" id="ARBA00022730"/>
    </source>
</evidence>
<evidence type="ECO:0000313" key="8">
    <source>
        <dbReference type="EMBL" id="QFP99102.1"/>
    </source>
</evidence>
<keyword evidence="2" id="KW-0699">rRNA-binding</keyword>
<reference evidence="8" key="1">
    <citation type="submission" date="2019-06" db="EMBL/GenBank/DDBJ databases">
        <authorList>
            <person name="Wideman J.G."/>
            <person name="Richards T.A."/>
        </authorList>
    </citation>
    <scope>NUCLEOTIDE SEQUENCE</scope>
</reference>
<geneLocation type="mitochondrion" evidence="8"/>
<evidence type="ECO:0000256" key="6">
    <source>
        <dbReference type="ARBA" id="ARBA00035253"/>
    </source>
</evidence>
<dbReference type="GO" id="GO:0006412">
    <property type="term" value="P:translation"/>
    <property type="evidence" value="ECO:0007669"/>
    <property type="project" value="InterPro"/>
</dbReference>
<dbReference type="GO" id="GO:0005737">
    <property type="term" value="C:cytoplasm"/>
    <property type="evidence" value="ECO:0007669"/>
    <property type="project" value="UniProtKB-ARBA"/>
</dbReference>
<evidence type="ECO:0000256" key="4">
    <source>
        <dbReference type="ARBA" id="ARBA00022980"/>
    </source>
</evidence>
<keyword evidence="5 7" id="KW-0687">Ribonucleoprotein</keyword>
<dbReference type="GO" id="GO:0015935">
    <property type="term" value="C:small ribosomal subunit"/>
    <property type="evidence" value="ECO:0007669"/>
    <property type="project" value="InterPro"/>
</dbReference>
<keyword evidence="3" id="KW-0694">RNA-binding</keyword>
<keyword evidence="8" id="KW-0496">Mitochondrion</keyword>
<dbReference type="PANTHER" id="PTHR11880">
    <property type="entry name" value="RIBOSOMAL PROTEIN S19P FAMILY MEMBER"/>
    <property type="match status" value="1"/>
</dbReference>
<organism evidence="8">
    <name type="scientific">Telonemida sp</name>
    <dbReference type="NCBI Taxonomy" id="2652706"/>
    <lineage>
        <taxon>Eukaryota</taxon>
        <taxon>Eukaryota incertae sedis</taxon>
        <taxon>Telonemia</taxon>
        <taxon>Telonemida</taxon>
    </lineage>
</organism>
<sequence>MSRSKWKGPFFDITLLKKTLASKGEFKRLRTRSRSSTILREFIGREFEVHTGNNFVTLKVTNDMLGHKFGEFASTRRYGVKKKKKGKKG</sequence>
<dbReference type="Gene3D" id="3.30.860.10">
    <property type="entry name" value="30s Ribosomal Protein S19, Chain A"/>
    <property type="match status" value="1"/>
</dbReference>
<dbReference type="PANTHER" id="PTHR11880:SF8">
    <property type="entry name" value="SMALL RIBOSOMAL SUBUNIT PROTEIN US19M"/>
    <property type="match status" value="1"/>
</dbReference>
<dbReference type="NCBIfam" id="TIGR01050">
    <property type="entry name" value="rpsS_bact"/>
    <property type="match status" value="1"/>
</dbReference>
<dbReference type="PRINTS" id="PR00975">
    <property type="entry name" value="RIBOSOMALS19"/>
</dbReference>
<gene>
    <name evidence="8" type="primary">rps19</name>
</gene>
<dbReference type="InterPro" id="IPR020934">
    <property type="entry name" value="Ribosomal_uS19_CS"/>
</dbReference>
<evidence type="ECO:0000256" key="3">
    <source>
        <dbReference type="ARBA" id="ARBA00022884"/>
    </source>
</evidence>
<dbReference type="GO" id="GO:0000028">
    <property type="term" value="P:ribosomal small subunit assembly"/>
    <property type="evidence" value="ECO:0007669"/>
    <property type="project" value="TreeGrafter"/>
</dbReference>
<protein>
    <recommendedName>
        <fullName evidence="6">Small ribosomal subunit protein uS19c</fullName>
    </recommendedName>
</protein>